<evidence type="ECO:0000259" key="2">
    <source>
        <dbReference type="Pfam" id="PF14317"/>
    </source>
</evidence>
<evidence type="ECO:0000313" key="3">
    <source>
        <dbReference type="EMBL" id="VAW25705.1"/>
    </source>
</evidence>
<feature type="transmembrane region" description="Helical" evidence="1">
    <location>
        <begin position="50"/>
        <end position="71"/>
    </location>
</feature>
<feature type="transmembrane region" description="Helical" evidence="1">
    <location>
        <begin position="27"/>
        <end position="44"/>
    </location>
</feature>
<gene>
    <name evidence="3" type="ORF">MNBD_BACTEROID06-1550</name>
</gene>
<keyword evidence="1" id="KW-1133">Transmembrane helix</keyword>
<sequence>MIVKTKKYKLETGTYIKLAMTNILTKQWWVGLIALALCSGYFFIPNTWWFWGTAIAVIVYLLFWLIQFAGVTQLDQTKVLFDKLAYEINSQQIMIKLSSKQGMPMKWDQIKKAKITNDAIVLVVNNAQLMHFPFKIFKTENERKFVETILKRKGLIKE</sequence>
<dbReference type="EMBL" id="UOES01000005">
    <property type="protein sequence ID" value="VAW25705.1"/>
    <property type="molecule type" value="Genomic_DNA"/>
</dbReference>
<dbReference type="Pfam" id="PF14317">
    <property type="entry name" value="YcxB"/>
    <property type="match status" value="1"/>
</dbReference>
<proteinExistence type="predicted"/>
<feature type="domain" description="YcxB-like C-terminal" evidence="2">
    <location>
        <begin position="89"/>
        <end position="148"/>
    </location>
</feature>
<name>A0A3B0U4A8_9ZZZZ</name>
<protein>
    <recommendedName>
        <fullName evidence="2">YcxB-like C-terminal domain-containing protein</fullName>
    </recommendedName>
</protein>
<evidence type="ECO:0000256" key="1">
    <source>
        <dbReference type="SAM" id="Phobius"/>
    </source>
</evidence>
<reference evidence="3" key="1">
    <citation type="submission" date="2018-06" db="EMBL/GenBank/DDBJ databases">
        <authorList>
            <person name="Zhirakovskaya E."/>
        </authorList>
    </citation>
    <scope>NUCLEOTIDE SEQUENCE</scope>
</reference>
<keyword evidence="1" id="KW-0472">Membrane</keyword>
<organism evidence="3">
    <name type="scientific">hydrothermal vent metagenome</name>
    <dbReference type="NCBI Taxonomy" id="652676"/>
    <lineage>
        <taxon>unclassified sequences</taxon>
        <taxon>metagenomes</taxon>
        <taxon>ecological metagenomes</taxon>
    </lineage>
</organism>
<keyword evidence="1" id="KW-0812">Transmembrane</keyword>
<dbReference type="AlphaFoldDB" id="A0A3B0U4A8"/>
<accession>A0A3B0U4A8</accession>
<dbReference type="InterPro" id="IPR025588">
    <property type="entry name" value="YcxB-like_C"/>
</dbReference>